<name>A0A4S4E5E5_CAMSN</name>
<evidence type="ECO:0000256" key="1">
    <source>
        <dbReference type="SAM" id="MobiDB-lite"/>
    </source>
</evidence>
<keyword evidence="3" id="KW-1185">Reference proteome</keyword>
<dbReference type="Proteomes" id="UP000306102">
    <property type="component" value="Unassembled WGS sequence"/>
</dbReference>
<evidence type="ECO:0000313" key="2">
    <source>
        <dbReference type="EMBL" id="THG10754.1"/>
    </source>
</evidence>
<protein>
    <submittedName>
        <fullName evidence="2">Uncharacterized protein</fullName>
    </submittedName>
</protein>
<organism evidence="2 3">
    <name type="scientific">Camellia sinensis var. sinensis</name>
    <name type="common">China tea</name>
    <dbReference type="NCBI Taxonomy" id="542762"/>
    <lineage>
        <taxon>Eukaryota</taxon>
        <taxon>Viridiplantae</taxon>
        <taxon>Streptophyta</taxon>
        <taxon>Embryophyta</taxon>
        <taxon>Tracheophyta</taxon>
        <taxon>Spermatophyta</taxon>
        <taxon>Magnoliopsida</taxon>
        <taxon>eudicotyledons</taxon>
        <taxon>Gunneridae</taxon>
        <taxon>Pentapetalae</taxon>
        <taxon>asterids</taxon>
        <taxon>Ericales</taxon>
        <taxon>Theaceae</taxon>
        <taxon>Camellia</taxon>
    </lineage>
</organism>
<reference evidence="2 3" key="1">
    <citation type="journal article" date="2018" name="Proc. Natl. Acad. Sci. U.S.A.">
        <title>Draft genome sequence of Camellia sinensis var. sinensis provides insights into the evolution of the tea genome and tea quality.</title>
        <authorList>
            <person name="Wei C."/>
            <person name="Yang H."/>
            <person name="Wang S."/>
            <person name="Zhao J."/>
            <person name="Liu C."/>
            <person name="Gao L."/>
            <person name="Xia E."/>
            <person name="Lu Y."/>
            <person name="Tai Y."/>
            <person name="She G."/>
            <person name="Sun J."/>
            <person name="Cao H."/>
            <person name="Tong W."/>
            <person name="Gao Q."/>
            <person name="Li Y."/>
            <person name="Deng W."/>
            <person name="Jiang X."/>
            <person name="Wang W."/>
            <person name="Chen Q."/>
            <person name="Zhang S."/>
            <person name="Li H."/>
            <person name="Wu J."/>
            <person name="Wang P."/>
            <person name="Li P."/>
            <person name="Shi C."/>
            <person name="Zheng F."/>
            <person name="Jian J."/>
            <person name="Huang B."/>
            <person name="Shan D."/>
            <person name="Shi M."/>
            <person name="Fang C."/>
            <person name="Yue Y."/>
            <person name="Li F."/>
            <person name="Li D."/>
            <person name="Wei S."/>
            <person name="Han B."/>
            <person name="Jiang C."/>
            <person name="Yin Y."/>
            <person name="Xia T."/>
            <person name="Zhang Z."/>
            <person name="Bennetzen J.L."/>
            <person name="Zhao S."/>
            <person name="Wan X."/>
        </authorList>
    </citation>
    <scope>NUCLEOTIDE SEQUENCE [LARGE SCALE GENOMIC DNA]</scope>
    <source>
        <strain evidence="3">cv. Shuchazao</strain>
        <tissue evidence="2">Leaf</tissue>
    </source>
</reference>
<comment type="caution">
    <text evidence="2">The sequence shown here is derived from an EMBL/GenBank/DDBJ whole genome shotgun (WGS) entry which is preliminary data.</text>
</comment>
<feature type="region of interest" description="Disordered" evidence="1">
    <location>
        <begin position="1"/>
        <end position="24"/>
    </location>
</feature>
<dbReference type="AlphaFoldDB" id="A0A4S4E5E5"/>
<feature type="compositionally biased region" description="Gly residues" evidence="1">
    <location>
        <begin position="1"/>
        <end position="13"/>
    </location>
</feature>
<sequence length="132" mass="14380">MRLGGGDSPGGRKGCSAHESSLNPNAPEFYGGREQWLQSTLNSDETLYAPLFTREVFLAFRYGYPLTVPEIAYFFNEPPPGYPPLCAVVAFTDAAIVPVVLGGGTLARLTTVDGKEMWVTAYGQFPPFILRT</sequence>
<gene>
    <name evidence="2" type="ORF">TEA_017245</name>
</gene>
<evidence type="ECO:0000313" key="3">
    <source>
        <dbReference type="Proteomes" id="UP000306102"/>
    </source>
</evidence>
<accession>A0A4S4E5E5</accession>
<dbReference type="EMBL" id="SDRB02007718">
    <property type="protein sequence ID" value="THG10754.1"/>
    <property type="molecule type" value="Genomic_DNA"/>
</dbReference>
<proteinExistence type="predicted"/>